<dbReference type="GO" id="GO:0006400">
    <property type="term" value="P:tRNA modification"/>
    <property type="evidence" value="ECO:0007669"/>
    <property type="project" value="TreeGrafter"/>
</dbReference>
<evidence type="ECO:0000256" key="13">
    <source>
        <dbReference type="RuleBase" id="RU003785"/>
    </source>
</evidence>
<evidence type="ECO:0000256" key="3">
    <source>
        <dbReference type="ARBA" id="ARBA00005842"/>
    </source>
</evidence>
<evidence type="ECO:0000256" key="5">
    <source>
        <dbReference type="ARBA" id="ARBA00022694"/>
    </source>
</evidence>
<dbReference type="SUPFAM" id="SSF52540">
    <property type="entry name" value="P-loop containing nucleoside triphosphate hydrolases"/>
    <property type="match status" value="2"/>
</dbReference>
<evidence type="ECO:0000256" key="6">
    <source>
        <dbReference type="ARBA" id="ARBA00022741"/>
    </source>
</evidence>
<keyword evidence="6 10" id="KW-0547">Nucleotide-binding</keyword>
<reference evidence="14 15" key="1">
    <citation type="submission" date="2017-06" db="EMBL/GenBank/DDBJ databases">
        <authorList>
            <consortium name="Pathogen Informatics"/>
        </authorList>
    </citation>
    <scope>NUCLEOTIDE SEQUENCE [LARGE SCALE GENOMIC DNA]</scope>
    <source>
        <strain evidence="14 15">NCTC12018</strain>
    </source>
</reference>
<feature type="site" description="Interaction with substrate tRNA" evidence="10">
    <location>
        <position position="123"/>
    </location>
</feature>
<evidence type="ECO:0000256" key="12">
    <source>
        <dbReference type="RuleBase" id="RU003784"/>
    </source>
</evidence>
<dbReference type="PANTHER" id="PTHR11088:SF60">
    <property type="entry name" value="TRNA DIMETHYLALLYLTRANSFERASE"/>
    <property type="match status" value="1"/>
</dbReference>
<dbReference type="HAMAP" id="MF_00185">
    <property type="entry name" value="IPP_trans"/>
    <property type="match status" value="1"/>
</dbReference>
<dbReference type="InterPro" id="IPR027417">
    <property type="entry name" value="P-loop_NTPase"/>
</dbReference>
<comment type="subunit">
    <text evidence="10">Monomer.</text>
</comment>
<evidence type="ECO:0000256" key="7">
    <source>
        <dbReference type="ARBA" id="ARBA00022840"/>
    </source>
</evidence>
<dbReference type="EC" id="2.5.1.75" evidence="10"/>
<keyword evidence="7 10" id="KW-0067">ATP-binding</keyword>
<dbReference type="InterPro" id="IPR018022">
    <property type="entry name" value="IPT"/>
</dbReference>
<evidence type="ECO:0000256" key="4">
    <source>
        <dbReference type="ARBA" id="ARBA00022679"/>
    </source>
</evidence>
<evidence type="ECO:0000256" key="8">
    <source>
        <dbReference type="ARBA" id="ARBA00022842"/>
    </source>
</evidence>
<evidence type="ECO:0000256" key="9">
    <source>
        <dbReference type="ARBA" id="ARBA00049563"/>
    </source>
</evidence>
<evidence type="ECO:0000256" key="10">
    <source>
        <dbReference type="HAMAP-Rule" id="MF_00185"/>
    </source>
</evidence>
<keyword evidence="4 10" id="KW-0808">Transferase</keyword>
<dbReference type="NCBIfam" id="TIGR00174">
    <property type="entry name" value="miaA"/>
    <property type="match status" value="1"/>
</dbReference>
<feature type="binding site" evidence="10">
    <location>
        <begin position="9"/>
        <end position="16"/>
    </location>
    <ligand>
        <name>ATP</name>
        <dbReference type="ChEBI" id="CHEBI:30616"/>
    </ligand>
</feature>
<dbReference type="GO" id="GO:0052381">
    <property type="term" value="F:tRNA dimethylallyltransferase activity"/>
    <property type="evidence" value="ECO:0007669"/>
    <property type="project" value="UniProtKB-UniRule"/>
</dbReference>
<evidence type="ECO:0000313" key="14">
    <source>
        <dbReference type="EMBL" id="SNV64304.1"/>
    </source>
</evidence>
<comment type="similarity">
    <text evidence="3 10 13">Belongs to the IPP transferase family.</text>
</comment>
<keyword evidence="8 10" id="KW-0460">Magnesium</keyword>
<dbReference type="GO" id="GO:0005524">
    <property type="term" value="F:ATP binding"/>
    <property type="evidence" value="ECO:0007669"/>
    <property type="project" value="UniProtKB-UniRule"/>
</dbReference>
<organism evidence="14 15">
    <name type="scientific">Veillonella rodentium</name>
    <dbReference type="NCBI Taxonomy" id="248315"/>
    <lineage>
        <taxon>Bacteria</taxon>
        <taxon>Bacillati</taxon>
        <taxon>Bacillota</taxon>
        <taxon>Negativicutes</taxon>
        <taxon>Veillonellales</taxon>
        <taxon>Veillonellaceae</taxon>
        <taxon>Veillonella</taxon>
    </lineage>
</organism>
<evidence type="ECO:0000256" key="11">
    <source>
        <dbReference type="RuleBase" id="RU003783"/>
    </source>
</evidence>
<sequence length="309" mass="35582">MNPLITIVGPTAVGKTDLTLDLAVALHGEVISGDAYQVYKQLNIGTAKPSAQELHRVRHHLIDILEPDDSYSVSMFQSQARHIIDELSSRKILPILSGGTGLYVQSLLENYNFNDVKPDESLRASLDELYEREGIEGLRRYARQLGEAHHIEIMYTDKHRLYRSIEILHHGDEESLRNQTKDGLSYKGPVIGLMRNRDELYERINLRVDMMFDVGLVDEVQRLVESGVNPICQAFKGIGYKEVVEYLNGSITLDICRELIKKNTRHFAKRQITWYKRMPYIQWIHINDTTSKDYIFNTAMELIHREGLV</sequence>
<dbReference type="InterPro" id="IPR039657">
    <property type="entry name" value="Dimethylallyltransferase"/>
</dbReference>
<feature type="site" description="Interaction with substrate tRNA" evidence="10">
    <location>
        <position position="100"/>
    </location>
</feature>
<dbReference type="RefSeq" id="WP_095065870.1">
    <property type="nucleotide sequence ID" value="NZ_LT906470.1"/>
</dbReference>
<dbReference type="Proteomes" id="UP000214973">
    <property type="component" value="Chromosome 1"/>
</dbReference>
<comment type="caution">
    <text evidence="10">Lacks conserved residue(s) required for the propagation of feature annotation.</text>
</comment>
<dbReference type="KEGG" id="vrm:44547418_00890"/>
<comment type="catalytic activity">
    <reaction evidence="9 10 11">
        <text>adenosine(37) in tRNA + dimethylallyl diphosphate = N(6)-dimethylallyladenosine(37) in tRNA + diphosphate</text>
        <dbReference type="Rhea" id="RHEA:26482"/>
        <dbReference type="Rhea" id="RHEA-COMP:10162"/>
        <dbReference type="Rhea" id="RHEA-COMP:10375"/>
        <dbReference type="ChEBI" id="CHEBI:33019"/>
        <dbReference type="ChEBI" id="CHEBI:57623"/>
        <dbReference type="ChEBI" id="CHEBI:74411"/>
        <dbReference type="ChEBI" id="CHEBI:74415"/>
        <dbReference type="EC" id="2.5.1.75"/>
    </reaction>
</comment>
<dbReference type="PANTHER" id="PTHR11088">
    <property type="entry name" value="TRNA DIMETHYLALLYLTRANSFERASE"/>
    <property type="match status" value="1"/>
</dbReference>
<accession>A0A239Z1B6</accession>
<protein>
    <recommendedName>
        <fullName evidence="10">tRNA dimethylallyltransferase</fullName>
        <ecNumber evidence="10">2.5.1.75</ecNumber>
    </recommendedName>
    <alternativeName>
        <fullName evidence="10">Dimethylallyl diphosphate:tRNA dimethylallyltransferase</fullName>
        <shortName evidence="10">DMAPP:tRNA dimethylallyltransferase</shortName>
        <shortName evidence="10">DMATase</shortName>
    </alternativeName>
    <alternativeName>
        <fullName evidence="10">Isopentenyl-diphosphate:tRNA isopentenyltransferase</fullName>
        <shortName evidence="10">IPP transferase</shortName>
        <shortName evidence="10">IPPT</shortName>
        <shortName evidence="10">IPTase</shortName>
    </alternativeName>
</protein>
<dbReference type="Pfam" id="PF01715">
    <property type="entry name" value="IPPT"/>
    <property type="match status" value="1"/>
</dbReference>
<comment type="function">
    <text evidence="2 10 12">Catalyzes the transfer of a dimethylallyl group onto the adenine at position 37 in tRNAs that read codons beginning with uridine, leading to the formation of N6-(dimethylallyl)adenosine (i(6)A).</text>
</comment>
<evidence type="ECO:0000313" key="15">
    <source>
        <dbReference type="Proteomes" id="UP000214973"/>
    </source>
</evidence>
<evidence type="ECO:0000256" key="2">
    <source>
        <dbReference type="ARBA" id="ARBA00003213"/>
    </source>
</evidence>
<keyword evidence="15" id="KW-1185">Reference proteome</keyword>
<gene>
    <name evidence="10 14" type="primary">miaA</name>
    <name evidence="14" type="ORF">SAMEA44547418_00890</name>
</gene>
<comment type="cofactor">
    <cofactor evidence="1 10">
        <name>Mg(2+)</name>
        <dbReference type="ChEBI" id="CHEBI:18420"/>
    </cofactor>
</comment>
<dbReference type="AlphaFoldDB" id="A0A239Z1B6"/>
<feature type="binding site" evidence="10">
    <location>
        <begin position="11"/>
        <end position="16"/>
    </location>
    <ligand>
        <name>substrate</name>
    </ligand>
</feature>
<evidence type="ECO:0000256" key="1">
    <source>
        <dbReference type="ARBA" id="ARBA00001946"/>
    </source>
</evidence>
<dbReference type="Gene3D" id="3.40.50.300">
    <property type="entry name" value="P-loop containing nucleotide triphosphate hydrolases"/>
    <property type="match status" value="2"/>
</dbReference>
<dbReference type="EMBL" id="LT906470">
    <property type="protein sequence ID" value="SNV64304.1"/>
    <property type="molecule type" value="Genomic_DNA"/>
</dbReference>
<keyword evidence="5 10" id="KW-0819">tRNA processing</keyword>
<proteinExistence type="inferred from homology"/>
<name>A0A239Z1B6_9FIRM</name>